<protein>
    <submittedName>
        <fullName evidence="2">Uncharacterized protein</fullName>
    </submittedName>
</protein>
<evidence type="ECO:0000313" key="3">
    <source>
        <dbReference type="Proteomes" id="UP000276215"/>
    </source>
</evidence>
<dbReference type="EMBL" id="ML120361">
    <property type="protein sequence ID" value="RPB03855.1"/>
    <property type="molecule type" value="Genomic_DNA"/>
</dbReference>
<feature type="compositionally biased region" description="Basic residues" evidence="1">
    <location>
        <begin position="57"/>
        <end position="71"/>
    </location>
</feature>
<evidence type="ECO:0000313" key="2">
    <source>
        <dbReference type="EMBL" id="RPB03855.1"/>
    </source>
</evidence>
<organism evidence="2 3">
    <name type="scientific">Choiromyces venosus 120613-1</name>
    <dbReference type="NCBI Taxonomy" id="1336337"/>
    <lineage>
        <taxon>Eukaryota</taxon>
        <taxon>Fungi</taxon>
        <taxon>Dikarya</taxon>
        <taxon>Ascomycota</taxon>
        <taxon>Pezizomycotina</taxon>
        <taxon>Pezizomycetes</taxon>
        <taxon>Pezizales</taxon>
        <taxon>Tuberaceae</taxon>
        <taxon>Choiromyces</taxon>
    </lineage>
</organism>
<dbReference type="AlphaFoldDB" id="A0A3N4KD48"/>
<reference evidence="2 3" key="1">
    <citation type="journal article" date="2018" name="Nat. Ecol. Evol.">
        <title>Pezizomycetes genomes reveal the molecular basis of ectomycorrhizal truffle lifestyle.</title>
        <authorList>
            <person name="Murat C."/>
            <person name="Payen T."/>
            <person name="Noel B."/>
            <person name="Kuo A."/>
            <person name="Morin E."/>
            <person name="Chen J."/>
            <person name="Kohler A."/>
            <person name="Krizsan K."/>
            <person name="Balestrini R."/>
            <person name="Da Silva C."/>
            <person name="Montanini B."/>
            <person name="Hainaut M."/>
            <person name="Levati E."/>
            <person name="Barry K.W."/>
            <person name="Belfiori B."/>
            <person name="Cichocki N."/>
            <person name="Clum A."/>
            <person name="Dockter R.B."/>
            <person name="Fauchery L."/>
            <person name="Guy J."/>
            <person name="Iotti M."/>
            <person name="Le Tacon F."/>
            <person name="Lindquist E.A."/>
            <person name="Lipzen A."/>
            <person name="Malagnac F."/>
            <person name="Mello A."/>
            <person name="Molinier V."/>
            <person name="Miyauchi S."/>
            <person name="Poulain J."/>
            <person name="Riccioni C."/>
            <person name="Rubini A."/>
            <person name="Sitrit Y."/>
            <person name="Splivallo R."/>
            <person name="Traeger S."/>
            <person name="Wang M."/>
            <person name="Zifcakova L."/>
            <person name="Wipf D."/>
            <person name="Zambonelli A."/>
            <person name="Paolocci F."/>
            <person name="Nowrousian M."/>
            <person name="Ottonello S."/>
            <person name="Baldrian P."/>
            <person name="Spatafora J.W."/>
            <person name="Henrissat B."/>
            <person name="Nagy L.G."/>
            <person name="Aury J.M."/>
            <person name="Wincker P."/>
            <person name="Grigoriev I.V."/>
            <person name="Bonfante P."/>
            <person name="Martin F.M."/>
        </authorList>
    </citation>
    <scope>NUCLEOTIDE SEQUENCE [LARGE SCALE GENOMIC DNA]</scope>
    <source>
        <strain evidence="2 3">120613-1</strain>
    </source>
</reference>
<evidence type="ECO:0000256" key="1">
    <source>
        <dbReference type="SAM" id="MobiDB-lite"/>
    </source>
</evidence>
<gene>
    <name evidence="2" type="ORF">L873DRAFT_1800388</name>
</gene>
<dbReference type="Proteomes" id="UP000276215">
    <property type="component" value="Unassembled WGS sequence"/>
</dbReference>
<keyword evidence="3" id="KW-1185">Reference proteome</keyword>
<feature type="region of interest" description="Disordered" evidence="1">
    <location>
        <begin position="48"/>
        <end position="76"/>
    </location>
</feature>
<sequence>MSRIKRPLLASSDEKSGLYPYRYPVASCLPTIPSYGNTVAARMKRRVRRGGGEKILKKERKRARNQKKTKTQGKLGVAPSGTVCITSFWRR</sequence>
<proteinExistence type="predicted"/>
<name>A0A3N4KD48_9PEZI</name>
<accession>A0A3N4KD48</accession>